<proteinExistence type="predicted"/>
<feature type="region of interest" description="Disordered" evidence="1">
    <location>
        <begin position="232"/>
        <end position="266"/>
    </location>
</feature>
<name>A0AAI8YVC4_9PEZI</name>
<dbReference type="EMBL" id="CAVMBE010000012">
    <property type="protein sequence ID" value="CAK3915744.1"/>
    <property type="molecule type" value="Genomic_DNA"/>
</dbReference>
<sequence>MPRFSPSRSQGREAGHGHGSRAIFSPKSRKERSRGSLGTPEPKVVIADTAATSGYQQFGSYSQGPESGSLEGWTTNVAHRVEDSSSALGRIGVVSKAKPIELKIDRSTPIIPLEVVADHELDGVASLSFEEPLALSGRRRTGSDAVADIAWEQIRREYHDRVDYRNRIQTGHVDREAVVRHVSIRSQIASIEEASEDESGPIADPSAEAPGAAPLSPLTESWLLEYWTSAPPSPTSLATTYHTTTSSSTAASEYDELEMPGASYTD</sequence>
<gene>
    <name evidence="2" type="ORF">LECACI_7A002688</name>
</gene>
<dbReference type="AlphaFoldDB" id="A0AAI8YVC4"/>
<organism evidence="2 3">
    <name type="scientific">Lecanosticta acicola</name>
    <dbReference type="NCBI Taxonomy" id="111012"/>
    <lineage>
        <taxon>Eukaryota</taxon>
        <taxon>Fungi</taxon>
        <taxon>Dikarya</taxon>
        <taxon>Ascomycota</taxon>
        <taxon>Pezizomycotina</taxon>
        <taxon>Dothideomycetes</taxon>
        <taxon>Dothideomycetidae</taxon>
        <taxon>Mycosphaerellales</taxon>
        <taxon>Mycosphaerellaceae</taxon>
        <taxon>Lecanosticta</taxon>
    </lineage>
</organism>
<feature type="region of interest" description="Disordered" evidence="1">
    <location>
        <begin position="190"/>
        <end position="214"/>
    </location>
</feature>
<dbReference type="Proteomes" id="UP001296104">
    <property type="component" value="Unassembled WGS sequence"/>
</dbReference>
<comment type="caution">
    <text evidence="2">The sequence shown here is derived from an EMBL/GenBank/DDBJ whole genome shotgun (WGS) entry which is preliminary data.</text>
</comment>
<reference evidence="2" key="1">
    <citation type="submission" date="2023-11" db="EMBL/GenBank/DDBJ databases">
        <authorList>
            <person name="Alioto T."/>
            <person name="Alioto T."/>
            <person name="Gomez Garrido J."/>
        </authorList>
    </citation>
    <scope>NUCLEOTIDE SEQUENCE</scope>
</reference>
<accession>A0AAI8YVC4</accession>
<evidence type="ECO:0000256" key="1">
    <source>
        <dbReference type="SAM" id="MobiDB-lite"/>
    </source>
</evidence>
<feature type="compositionally biased region" description="Low complexity" evidence="1">
    <location>
        <begin position="235"/>
        <end position="252"/>
    </location>
</feature>
<protein>
    <submittedName>
        <fullName evidence="2">Uncharacterized protein</fullName>
    </submittedName>
</protein>
<evidence type="ECO:0000313" key="2">
    <source>
        <dbReference type="EMBL" id="CAK3915744.1"/>
    </source>
</evidence>
<keyword evidence="3" id="KW-1185">Reference proteome</keyword>
<evidence type="ECO:0000313" key="3">
    <source>
        <dbReference type="Proteomes" id="UP001296104"/>
    </source>
</evidence>
<feature type="region of interest" description="Disordered" evidence="1">
    <location>
        <begin position="1"/>
        <end position="44"/>
    </location>
</feature>